<dbReference type="SUPFAM" id="SSF51735">
    <property type="entry name" value="NAD(P)-binding Rossmann-fold domains"/>
    <property type="match status" value="1"/>
</dbReference>
<dbReference type="STRING" id="407036.SAMN05216243_1651"/>
<dbReference type="AlphaFoldDB" id="A0A1G8YJL5"/>
<dbReference type="OrthoDB" id="9803333at2"/>
<keyword evidence="2" id="KW-0560">Oxidoreductase</keyword>
<evidence type="ECO:0000313" key="3">
    <source>
        <dbReference type="EMBL" id="SDK02837.1"/>
    </source>
</evidence>
<name>A0A1G8YJL5_9BACI</name>
<dbReference type="Pfam" id="PF13561">
    <property type="entry name" value="adh_short_C2"/>
    <property type="match status" value="1"/>
</dbReference>
<evidence type="ECO:0000256" key="2">
    <source>
        <dbReference type="ARBA" id="ARBA00023002"/>
    </source>
</evidence>
<comment type="similarity">
    <text evidence="1">Belongs to the short-chain dehydrogenases/reductases (SDR) family.</text>
</comment>
<dbReference type="EMBL" id="FNFL01000002">
    <property type="protein sequence ID" value="SDK02837.1"/>
    <property type="molecule type" value="Genomic_DNA"/>
</dbReference>
<dbReference type="FunFam" id="3.40.50.720:FF:000084">
    <property type="entry name" value="Short-chain dehydrogenase reductase"/>
    <property type="match status" value="1"/>
</dbReference>
<proteinExistence type="inferred from homology"/>
<accession>A0A1G8YJL5</accession>
<evidence type="ECO:0000256" key="1">
    <source>
        <dbReference type="ARBA" id="ARBA00006484"/>
    </source>
</evidence>
<protein>
    <submittedName>
        <fullName evidence="3">3-oxoacyl-[acyl-carrier protein] reductase</fullName>
    </submittedName>
</protein>
<dbReference type="PRINTS" id="PR00080">
    <property type="entry name" value="SDRFAMILY"/>
</dbReference>
<keyword evidence="4" id="KW-1185">Reference proteome</keyword>
<dbReference type="GO" id="GO:0008206">
    <property type="term" value="P:bile acid metabolic process"/>
    <property type="evidence" value="ECO:0007669"/>
    <property type="project" value="UniProtKB-ARBA"/>
</dbReference>
<dbReference type="RefSeq" id="WP_093212923.1">
    <property type="nucleotide sequence ID" value="NZ_FNFL01000002.1"/>
</dbReference>
<dbReference type="PRINTS" id="PR00081">
    <property type="entry name" value="GDHRDH"/>
</dbReference>
<sequence length="263" mass="27917">MDLHLSGKTVAVTASSKGIGKASAMEFAREGANVLISSRDHSTLKAVVAEIKQQTGNPHVDFVVCNMKEPADIRNMADKAAAWTGSIDVLVNNAGGPPAGSFLDFSDEDWQHAFELNLLSFIRSIREVVPYMKKQQSGRIVNIASSSIKQTLDNLVLSNTMRPGIAGLAKSLSQELASDNILINTIGPGRIETGRVTELNQKKADKSGIPLDQVKAEAVQAIPFGRSGTPEEFAKAVVFLGSGANTYITGQSLLVDGGLVKAL</sequence>
<organism evidence="3 4">
    <name type="scientific">Sediminibacillus albus</name>
    <dbReference type="NCBI Taxonomy" id="407036"/>
    <lineage>
        <taxon>Bacteria</taxon>
        <taxon>Bacillati</taxon>
        <taxon>Bacillota</taxon>
        <taxon>Bacilli</taxon>
        <taxon>Bacillales</taxon>
        <taxon>Bacillaceae</taxon>
        <taxon>Sediminibacillus</taxon>
    </lineage>
</organism>
<gene>
    <name evidence="3" type="ORF">SAMN05216243_1651</name>
</gene>
<dbReference type="CDD" id="cd05344">
    <property type="entry name" value="BKR_like_SDR_like"/>
    <property type="match status" value="1"/>
</dbReference>
<reference evidence="3 4" key="1">
    <citation type="submission" date="2016-10" db="EMBL/GenBank/DDBJ databases">
        <authorList>
            <person name="de Groot N.N."/>
        </authorList>
    </citation>
    <scope>NUCLEOTIDE SEQUENCE [LARGE SCALE GENOMIC DNA]</scope>
    <source>
        <strain evidence="3 4">CGMCC 1.6502</strain>
    </source>
</reference>
<dbReference type="GO" id="GO:0016491">
    <property type="term" value="F:oxidoreductase activity"/>
    <property type="evidence" value="ECO:0007669"/>
    <property type="project" value="UniProtKB-KW"/>
</dbReference>
<dbReference type="Gene3D" id="3.40.50.720">
    <property type="entry name" value="NAD(P)-binding Rossmann-like Domain"/>
    <property type="match status" value="1"/>
</dbReference>
<dbReference type="Proteomes" id="UP000198694">
    <property type="component" value="Unassembled WGS sequence"/>
</dbReference>
<dbReference type="InterPro" id="IPR002347">
    <property type="entry name" value="SDR_fam"/>
</dbReference>
<dbReference type="InterPro" id="IPR036291">
    <property type="entry name" value="NAD(P)-bd_dom_sf"/>
</dbReference>
<dbReference type="InterPro" id="IPR050259">
    <property type="entry name" value="SDR"/>
</dbReference>
<evidence type="ECO:0000313" key="4">
    <source>
        <dbReference type="Proteomes" id="UP000198694"/>
    </source>
</evidence>
<dbReference type="PANTHER" id="PTHR42879">
    <property type="entry name" value="3-OXOACYL-(ACYL-CARRIER-PROTEIN) REDUCTASE"/>
    <property type="match status" value="1"/>
</dbReference>
<dbReference type="PANTHER" id="PTHR42879:SF6">
    <property type="entry name" value="NADPH-DEPENDENT REDUCTASE BACG"/>
    <property type="match status" value="1"/>
</dbReference>